<dbReference type="RefSeq" id="WP_245817810.1">
    <property type="nucleotide sequence ID" value="NZ_FZOU01000001.1"/>
</dbReference>
<evidence type="ECO:0000256" key="2">
    <source>
        <dbReference type="ARBA" id="ARBA00009186"/>
    </source>
</evidence>
<comment type="subcellular location">
    <subcellularLocation>
        <location evidence="1">Cell inner membrane</location>
        <topology evidence="1">Multi-pass membrane protein</topology>
    </subcellularLocation>
</comment>
<dbReference type="GO" id="GO:0005886">
    <property type="term" value="C:plasma membrane"/>
    <property type="evidence" value="ECO:0007669"/>
    <property type="project" value="UniProtKB-SubCell"/>
</dbReference>
<evidence type="ECO:0000256" key="9">
    <source>
        <dbReference type="ARBA" id="ARBA00037230"/>
    </source>
</evidence>
<dbReference type="Proteomes" id="UP000198356">
    <property type="component" value="Unassembled WGS sequence"/>
</dbReference>
<dbReference type="Pfam" id="PF16327">
    <property type="entry name" value="CcmF_C"/>
    <property type="match status" value="1"/>
</dbReference>
<evidence type="ECO:0000259" key="11">
    <source>
        <dbReference type="Pfam" id="PF01578"/>
    </source>
</evidence>
<feature type="transmembrane region" description="Helical" evidence="10">
    <location>
        <begin position="198"/>
        <end position="219"/>
    </location>
</feature>
<feature type="transmembrane region" description="Helical" evidence="10">
    <location>
        <begin position="477"/>
        <end position="499"/>
    </location>
</feature>
<sequence>MNTHPMPEFGSFSLMLALALSVYTFVVGAISLFRSHREIARGAQIGSPALALSSRLQESARRAGIASFVAVLAAAFALIWAAMTNDYSVSYILHHTNRELTTAYKFAALWSGQEGSLLLWAFLLSAYGFVLRVRHKVDVRLSAYASTILASAQVFFLLLITEASHPFAIQPGPVAENGFGLNPLLQYPEMIIHPPMLYLGYVGFTVPFAFALGALMMRYPGEKWIHITRRWTMVTWMFLTCGIMLGAHWAYSVLGWGGYWGWDPVENASLMPWLTGTAFLHSVMMQEKRGMMKSWNVWLIFSTFLLTLLGTLLTRAGLVSSVHAFAQSSIGTWFYGFMLVVLSVCVFTFFLQKDHLKSENRLESVVSREASFLFNNMILLAACFVVLWGTLFPILSEYVDGTKTTVGAPFYNRVNIPIGLFLLMLTGVGPLLAWRSTSLRAIRRNFVLPGIAVVASAVVLIIAGVRPWSAGDDWQSVFFSLMAFSGGAGVITAIFAEFLRGASVVRTQTGRNLAASALTLVQRNTRRYGGYLVHFGIVVMFIGIAGGAFNRSHEQEMGFGDSMQMGPYKVVCQSYTQDSNPVYETDFALLDVYRNGKKVTQLAPEKRFYLASSTPMTVVALHSTAISDLYVIFEGRNPDSDKPIIKVFLNPLMIWIWIGVVIVVLGTMVALIPAAGARKRETSPATLPESLTEVHHA</sequence>
<keyword evidence="14" id="KW-1185">Reference proteome</keyword>
<feature type="domain" description="Cytochrome c assembly protein" evidence="11">
    <location>
        <begin position="110"/>
        <end position="316"/>
    </location>
</feature>
<dbReference type="PRINTS" id="PR01411">
    <property type="entry name" value="CCMFBIOGNSIS"/>
</dbReference>
<dbReference type="Pfam" id="PF01578">
    <property type="entry name" value="Cytochrom_C_asm"/>
    <property type="match status" value="1"/>
</dbReference>
<evidence type="ECO:0000256" key="6">
    <source>
        <dbReference type="ARBA" id="ARBA00022748"/>
    </source>
</evidence>
<organism evidence="13 14">
    <name type="scientific">Granulicella rosea</name>
    <dbReference type="NCBI Taxonomy" id="474952"/>
    <lineage>
        <taxon>Bacteria</taxon>
        <taxon>Pseudomonadati</taxon>
        <taxon>Acidobacteriota</taxon>
        <taxon>Terriglobia</taxon>
        <taxon>Terriglobales</taxon>
        <taxon>Acidobacteriaceae</taxon>
        <taxon>Granulicella</taxon>
    </lineage>
</organism>
<protein>
    <submittedName>
        <fullName evidence="13">Cytochrome c-type biogenesis protein CcmF</fullName>
    </submittedName>
</protein>
<evidence type="ECO:0000256" key="3">
    <source>
        <dbReference type="ARBA" id="ARBA00022475"/>
    </source>
</evidence>
<evidence type="ECO:0000259" key="12">
    <source>
        <dbReference type="Pfam" id="PF16327"/>
    </source>
</evidence>
<evidence type="ECO:0000256" key="4">
    <source>
        <dbReference type="ARBA" id="ARBA00022519"/>
    </source>
</evidence>
<name>A0A239EH59_9BACT</name>
<feature type="transmembrane region" description="Helical" evidence="10">
    <location>
        <begin position="270"/>
        <end position="285"/>
    </location>
</feature>
<feature type="transmembrane region" description="Helical" evidence="10">
    <location>
        <begin position="63"/>
        <end position="83"/>
    </location>
</feature>
<evidence type="ECO:0000256" key="1">
    <source>
        <dbReference type="ARBA" id="ARBA00004429"/>
    </source>
</evidence>
<feature type="domain" description="Cytochrome c-type biogenesis protein CcmF C-terminal" evidence="12">
    <location>
        <begin position="337"/>
        <end position="671"/>
    </location>
</feature>
<feature type="transmembrane region" description="Helical" evidence="10">
    <location>
        <begin position="414"/>
        <end position="434"/>
    </location>
</feature>
<dbReference type="AlphaFoldDB" id="A0A239EH59"/>
<feature type="transmembrane region" description="Helical" evidence="10">
    <location>
        <begin position="652"/>
        <end position="672"/>
    </location>
</feature>
<evidence type="ECO:0000256" key="7">
    <source>
        <dbReference type="ARBA" id="ARBA00022989"/>
    </source>
</evidence>
<evidence type="ECO:0000256" key="8">
    <source>
        <dbReference type="ARBA" id="ARBA00023136"/>
    </source>
</evidence>
<feature type="transmembrane region" description="Helical" evidence="10">
    <location>
        <begin position="103"/>
        <end position="129"/>
    </location>
</feature>
<dbReference type="PANTHER" id="PTHR43653:SF1">
    <property type="entry name" value="CYTOCHROME C-TYPE BIOGENESIS PROTEIN CCMF"/>
    <property type="match status" value="1"/>
</dbReference>
<dbReference type="GO" id="GO:0020037">
    <property type="term" value="F:heme binding"/>
    <property type="evidence" value="ECO:0007669"/>
    <property type="project" value="InterPro"/>
</dbReference>
<dbReference type="GO" id="GO:0015232">
    <property type="term" value="F:heme transmembrane transporter activity"/>
    <property type="evidence" value="ECO:0007669"/>
    <property type="project" value="InterPro"/>
</dbReference>
<dbReference type="InterPro" id="IPR032523">
    <property type="entry name" value="CcmF_C"/>
</dbReference>
<evidence type="ECO:0000313" key="14">
    <source>
        <dbReference type="Proteomes" id="UP000198356"/>
    </source>
</evidence>
<dbReference type="PANTHER" id="PTHR43653">
    <property type="entry name" value="CYTOCHROME C ASSEMBLY PROTEIN-RELATED"/>
    <property type="match status" value="1"/>
</dbReference>
<feature type="transmembrane region" description="Helical" evidence="10">
    <location>
        <begin position="330"/>
        <end position="351"/>
    </location>
</feature>
<feature type="transmembrane region" description="Helical" evidence="10">
    <location>
        <begin position="297"/>
        <end position="318"/>
    </location>
</feature>
<keyword evidence="4" id="KW-0997">Cell inner membrane</keyword>
<accession>A0A239EH59</accession>
<comment type="similarity">
    <text evidence="2">Belongs to the CcmF/CycK/Ccl1/NrfE/CcsA family.</text>
</comment>
<dbReference type="EMBL" id="FZOU01000001">
    <property type="protein sequence ID" value="SNS44080.1"/>
    <property type="molecule type" value="Genomic_DNA"/>
</dbReference>
<evidence type="ECO:0000313" key="13">
    <source>
        <dbReference type="EMBL" id="SNS44080.1"/>
    </source>
</evidence>
<feature type="transmembrane region" description="Helical" evidence="10">
    <location>
        <begin position="446"/>
        <end position="465"/>
    </location>
</feature>
<feature type="transmembrane region" description="Helical" evidence="10">
    <location>
        <begin position="372"/>
        <end position="394"/>
    </location>
</feature>
<dbReference type="InterPro" id="IPR002541">
    <property type="entry name" value="Cyt_c_assembly"/>
</dbReference>
<keyword evidence="8 10" id="KW-0472">Membrane</keyword>
<feature type="transmembrane region" description="Helical" evidence="10">
    <location>
        <begin position="231"/>
        <end position="250"/>
    </location>
</feature>
<dbReference type="InterPro" id="IPR003567">
    <property type="entry name" value="Cyt_c_biogenesis"/>
</dbReference>
<dbReference type="PRINTS" id="PR01410">
    <property type="entry name" value="CCBIOGENESIS"/>
</dbReference>
<keyword evidence="3" id="KW-1003">Cell membrane</keyword>
<dbReference type="InterPro" id="IPR003568">
    <property type="entry name" value="Cyt_c_biogenesis_CcmF"/>
</dbReference>
<proteinExistence type="inferred from homology"/>
<keyword evidence="7 10" id="KW-1133">Transmembrane helix</keyword>
<reference evidence="13 14" key="1">
    <citation type="submission" date="2017-06" db="EMBL/GenBank/DDBJ databases">
        <authorList>
            <person name="Kim H.J."/>
            <person name="Triplett B.A."/>
        </authorList>
    </citation>
    <scope>NUCLEOTIDE SEQUENCE [LARGE SCALE GENOMIC DNA]</scope>
    <source>
        <strain evidence="13 14">DSM 18704</strain>
    </source>
</reference>
<dbReference type="GO" id="GO:0017004">
    <property type="term" value="P:cytochrome complex assembly"/>
    <property type="evidence" value="ECO:0007669"/>
    <property type="project" value="UniProtKB-KW"/>
</dbReference>
<comment type="function">
    <text evidence="9">Required for the biogenesis of c-type cytochromes. Possible subunit of a heme lyase.</text>
</comment>
<evidence type="ECO:0000256" key="10">
    <source>
        <dbReference type="SAM" id="Phobius"/>
    </source>
</evidence>
<gene>
    <name evidence="13" type="ORF">SAMN05421770_101983</name>
</gene>
<feature type="transmembrane region" description="Helical" evidence="10">
    <location>
        <begin position="12"/>
        <end position="33"/>
    </location>
</feature>
<feature type="transmembrane region" description="Helical" evidence="10">
    <location>
        <begin position="528"/>
        <end position="549"/>
    </location>
</feature>
<evidence type="ECO:0000256" key="5">
    <source>
        <dbReference type="ARBA" id="ARBA00022692"/>
    </source>
</evidence>
<feature type="transmembrane region" description="Helical" evidence="10">
    <location>
        <begin position="141"/>
        <end position="160"/>
    </location>
</feature>
<keyword evidence="6" id="KW-0201">Cytochrome c-type biogenesis</keyword>
<keyword evidence="5 10" id="KW-0812">Transmembrane</keyword>